<name>A0A368T6E7_9ACTN</name>
<keyword evidence="2" id="KW-1185">Reference proteome</keyword>
<dbReference type="RefSeq" id="WP_114399707.1">
    <property type="nucleotide sequence ID" value="NZ_QEIM01000146.1"/>
</dbReference>
<dbReference type="EMBL" id="QEIN01000065">
    <property type="protein sequence ID" value="RCV59246.1"/>
    <property type="molecule type" value="Genomic_DNA"/>
</dbReference>
<gene>
    <name evidence="1" type="ORF">DEF24_10460</name>
</gene>
<proteinExistence type="predicted"/>
<evidence type="ECO:0000313" key="1">
    <source>
        <dbReference type="EMBL" id="RCV59246.1"/>
    </source>
</evidence>
<dbReference type="Proteomes" id="UP000253318">
    <property type="component" value="Unassembled WGS sequence"/>
</dbReference>
<sequence>MSFDDVTMDELATKALRAQEGGDHQAAALYAQLAHAKAIDLFARDIRRSTQGLHEAASLFSTAARRMRS</sequence>
<reference evidence="1 2" key="1">
    <citation type="submission" date="2018-04" db="EMBL/GenBank/DDBJ databases">
        <title>Novel actinobacteria from marine sediment.</title>
        <authorList>
            <person name="Ng Z.Y."/>
            <person name="Tan G.Y.A."/>
        </authorList>
    </citation>
    <scope>NUCLEOTIDE SEQUENCE [LARGE SCALE GENOMIC DNA]</scope>
    <source>
        <strain evidence="1 2">TPS81</strain>
    </source>
</reference>
<organism evidence="1 2">
    <name type="scientific">Marinitenerispora sediminis</name>
    <dbReference type="NCBI Taxonomy" id="1931232"/>
    <lineage>
        <taxon>Bacteria</taxon>
        <taxon>Bacillati</taxon>
        <taxon>Actinomycetota</taxon>
        <taxon>Actinomycetes</taxon>
        <taxon>Streptosporangiales</taxon>
        <taxon>Nocardiopsidaceae</taxon>
        <taxon>Marinitenerispora</taxon>
    </lineage>
</organism>
<protein>
    <submittedName>
        <fullName evidence="1">Uncharacterized protein</fullName>
    </submittedName>
</protein>
<comment type="caution">
    <text evidence="1">The sequence shown here is derived from an EMBL/GenBank/DDBJ whole genome shotgun (WGS) entry which is preliminary data.</text>
</comment>
<evidence type="ECO:0000313" key="2">
    <source>
        <dbReference type="Proteomes" id="UP000253318"/>
    </source>
</evidence>
<dbReference type="AlphaFoldDB" id="A0A368T6E7"/>
<accession>A0A368T6E7</accession>